<organism evidence="1 2">
    <name type="scientific">Microlunatus flavus</name>
    <dbReference type="NCBI Taxonomy" id="1036181"/>
    <lineage>
        <taxon>Bacteria</taxon>
        <taxon>Bacillati</taxon>
        <taxon>Actinomycetota</taxon>
        <taxon>Actinomycetes</taxon>
        <taxon>Propionibacteriales</taxon>
        <taxon>Propionibacteriaceae</taxon>
        <taxon>Microlunatus</taxon>
    </lineage>
</organism>
<dbReference type="InterPro" id="IPR027417">
    <property type="entry name" value="P-loop_NTPase"/>
</dbReference>
<gene>
    <name evidence="1" type="ORF">SAMN05421756_101824</name>
</gene>
<dbReference type="SUPFAM" id="SSF52540">
    <property type="entry name" value="P-loop containing nucleoside triphosphate hydrolases"/>
    <property type="match status" value="1"/>
</dbReference>
<accession>A0A1H9B3S6</accession>
<protein>
    <recommendedName>
        <fullName evidence="3">MinD-like ATPase involved in chromosome partitioning or flagellar assembly</fullName>
    </recommendedName>
</protein>
<dbReference type="Proteomes" id="UP000198504">
    <property type="component" value="Unassembled WGS sequence"/>
</dbReference>
<reference evidence="2" key="1">
    <citation type="submission" date="2016-10" db="EMBL/GenBank/DDBJ databases">
        <authorList>
            <person name="Varghese N."/>
            <person name="Submissions S."/>
        </authorList>
    </citation>
    <scope>NUCLEOTIDE SEQUENCE [LARGE SCALE GENOMIC DNA]</scope>
    <source>
        <strain evidence="2">CGMCC 4.6856</strain>
    </source>
</reference>
<dbReference type="AlphaFoldDB" id="A0A1H9B3S6"/>
<evidence type="ECO:0008006" key="3">
    <source>
        <dbReference type="Google" id="ProtNLM"/>
    </source>
</evidence>
<proteinExistence type="predicted"/>
<keyword evidence="2" id="KW-1185">Reference proteome</keyword>
<dbReference type="RefSeq" id="WP_091177769.1">
    <property type="nucleotide sequence ID" value="NZ_FOFA01000001.1"/>
</dbReference>
<dbReference type="Gene3D" id="3.40.50.300">
    <property type="entry name" value="P-loop containing nucleotide triphosphate hydrolases"/>
    <property type="match status" value="1"/>
</dbReference>
<dbReference type="EMBL" id="FOFA01000001">
    <property type="protein sequence ID" value="SEP83361.1"/>
    <property type="molecule type" value="Genomic_DNA"/>
</dbReference>
<dbReference type="OrthoDB" id="5243870at2"/>
<dbReference type="STRING" id="1036181.SAMN05421756_101824"/>
<evidence type="ECO:0000313" key="1">
    <source>
        <dbReference type="EMBL" id="SEP83361.1"/>
    </source>
</evidence>
<sequence length="259" mass="26845">MAILLLTSAAGAPGVTTLAVGLTLAWPRPVLLADCDAGAHQAVLAGYLAGQSAGGRGLLRVAEAHRDRRPLREAVLDQTLPISGEDGERHLFLPGFSRAASAGLFGAVWDDLADTFDRLGEVGYDVIVDAGRLGAHGLPGPLVERSAVTGLVLRTSLRAVMAARVHLPSLTEQERLSTAGRTGLVLVGEGDPYGRREVAKALGVGVHAVVADDPQAAAHLSDGSPRPRRFDSSPLVRSLRAAAGVLAGRMARTTEAVGR</sequence>
<evidence type="ECO:0000313" key="2">
    <source>
        <dbReference type="Proteomes" id="UP000198504"/>
    </source>
</evidence>
<name>A0A1H9B3S6_9ACTN</name>